<dbReference type="Proteomes" id="UP001501638">
    <property type="component" value="Unassembled WGS sequence"/>
</dbReference>
<gene>
    <name evidence="2" type="ORF">GCM10010405_05440</name>
</gene>
<comment type="caution">
    <text evidence="2">The sequence shown here is derived from an EMBL/GenBank/DDBJ whole genome shotgun (WGS) entry which is preliminary data.</text>
</comment>
<feature type="compositionally biased region" description="Basic and acidic residues" evidence="1">
    <location>
        <begin position="85"/>
        <end position="104"/>
    </location>
</feature>
<accession>A0ABN3JAX2</accession>
<dbReference type="SUPFAM" id="SSF51735">
    <property type="entry name" value="NAD(P)-binding Rossmann-fold domains"/>
    <property type="match status" value="1"/>
</dbReference>
<keyword evidence="3" id="KW-1185">Reference proteome</keyword>
<reference evidence="2 3" key="1">
    <citation type="journal article" date="2019" name="Int. J. Syst. Evol. Microbiol.">
        <title>The Global Catalogue of Microorganisms (GCM) 10K type strain sequencing project: providing services to taxonomists for standard genome sequencing and annotation.</title>
        <authorList>
            <consortium name="The Broad Institute Genomics Platform"/>
            <consortium name="The Broad Institute Genome Sequencing Center for Infectious Disease"/>
            <person name="Wu L."/>
            <person name="Ma J."/>
        </authorList>
    </citation>
    <scope>NUCLEOTIDE SEQUENCE [LARGE SCALE GENOMIC DNA]</scope>
    <source>
        <strain evidence="2 3">JCM 6305</strain>
    </source>
</reference>
<dbReference type="EMBL" id="BAAASZ010000005">
    <property type="protein sequence ID" value="GAA2425846.1"/>
    <property type="molecule type" value="Genomic_DNA"/>
</dbReference>
<proteinExistence type="predicted"/>
<evidence type="ECO:0000313" key="3">
    <source>
        <dbReference type="Proteomes" id="UP001501638"/>
    </source>
</evidence>
<protein>
    <submittedName>
        <fullName evidence="2">Uncharacterized protein</fullName>
    </submittedName>
</protein>
<feature type="region of interest" description="Disordered" evidence="1">
    <location>
        <begin position="84"/>
        <end position="104"/>
    </location>
</feature>
<dbReference type="InterPro" id="IPR036291">
    <property type="entry name" value="NAD(P)-bd_dom_sf"/>
</dbReference>
<dbReference type="RefSeq" id="WP_344320395.1">
    <property type="nucleotide sequence ID" value="NZ_BAAASZ010000005.1"/>
</dbReference>
<organism evidence="2 3">
    <name type="scientific">Streptomyces macrosporus</name>
    <dbReference type="NCBI Taxonomy" id="44032"/>
    <lineage>
        <taxon>Bacteria</taxon>
        <taxon>Bacillati</taxon>
        <taxon>Actinomycetota</taxon>
        <taxon>Actinomycetes</taxon>
        <taxon>Kitasatosporales</taxon>
        <taxon>Streptomycetaceae</taxon>
        <taxon>Streptomyces</taxon>
    </lineage>
</organism>
<evidence type="ECO:0000256" key="1">
    <source>
        <dbReference type="SAM" id="MobiDB-lite"/>
    </source>
</evidence>
<evidence type="ECO:0000313" key="2">
    <source>
        <dbReference type="EMBL" id="GAA2425846.1"/>
    </source>
</evidence>
<sequence length="134" mass="13894">MTGASRGIGRIAAEHILRRSPDAHLLVVASGSSGARSAAELGAGGRAVSHVPMALTPFAAGRGAAGRRLADVVLGAIQAPTGSYVDRDRADRSSEESYDPRREGELWEAVERFTAAYAAKTDTFSDDAVGGSPR</sequence>
<name>A0ABN3JAX2_9ACTN</name>